<gene>
    <name evidence="1" type="ORF">LCGC14_1407270</name>
</gene>
<name>A0A0F9MWX2_9ZZZZ</name>
<reference evidence="1" key="1">
    <citation type="journal article" date="2015" name="Nature">
        <title>Complex archaea that bridge the gap between prokaryotes and eukaryotes.</title>
        <authorList>
            <person name="Spang A."/>
            <person name="Saw J.H."/>
            <person name="Jorgensen S.L."/>
            <person name="Zaremba-Niedzwiedzka K."/>
            <person name="Martijn J."/>
            <person name="Lind A.E."/>
            <person name="van Eijk R."/>
            <person name="Schleper C."/>
            <person name="Guy L."/>
            <person name="Ettema T.J."/>
        </authorList>
    </citation>
    <scope>NUCLEOTIDE SEQUENCE</scope>
</reference>
<sequence length="51" mass="5989">MDKDIRICKCGKNGFHPLKNDCILDDLGLWETLLFVYNADDDFYKVHVENI</sequence>
<organism evidence="1">
    <name type="scientific">marine sediment metagenome</name>
    <dbReference type="NCBI Taxonomy" id="412755"/>
    <lineage>
        <taxon>unclassified sequences</taxon>
        <taxon>metagenomes</taxon>
        <taxon>ecological metagenomes</taxon>
    </lineage>
</organism>
<dbReference type="EMBL" id="LAZR01009251">
    <property type="protein sequence ID" value="KKM73747.1"/>
    <property type="molecule type" value="Genomic_DNA"/>
</dbReference>
<dbReference type="AlphaFoldDB" id="A0A0F9MWX2"/>
<accession>A0A0F9MWX2</accession>
<protein>
    <submittedName>
        <fullName evidence="1">Uncharacterized protein</fullName>
    </submittedName>
</protein>
<proteinExistence type="predicted"/>
<evidence type="ECO:0000313" key="1">
    <source>
        <dbReference type="EMBL" id="KKM73747.1"/>
    </source>
</evidence>
<comment type="caution">
    <text evidence="1">The sequence shown here is derived from an EMBL/GenBank/DDBJ whole genome shotgun (WGS) entry which is preliminary data.</text>
</comment>